<keyword evidence="1" id="KW-0472">Membrane</keyword>
<dbReference type="OrthoDB" id="5953088at2"/>
<evidence type="ECO:0008006" key="4">
    <source>
        <dbReference type="Google" id="ProtNLM"/>
    </source>
</evidence>
<gene>
    <name evidence="2" type="ORF">CA260_17500</name>
</gene>
<evidence type="ECO:0000256" key="1">
    <source>
        <dbReference type="SAM" id="Phobius"/>
    </source>
</evidence>
<evidence type="ECO:0000313" key="2">
    <source>
        <dbReference type="EMBL" id="RAO75826.1"/>
    </source>
</evidence>
<feature type="transmembrane region" description="Helical" evidence="1">
    <location>
        <begin position="12"/>
        <end position="33"/>
    </location>
</feature>
<comment type="caution">
    <text evidence="2">The sequence shown here is derived from an EMBL/GenBank/DDBJ whole genome shotgun (WGS) entry which is preliminary data.</text>
</comment>
<name>A0A328P481_9GAMM</name>
<feature type="transmembrane region" description="Helical" evidence="1">
    <location>
        <begin position="98"/>
        <end position="116"/>
    </location>
</feature>
<protein>
    <recommendedName>
        <fullName evidence="4">Transmembrane protein</fullName>
    </recommendedName>
</protein>
<accession>A0A328P481</accession>
<organism evidence="2 3">
    <name type="scientific">Dyella jiangningensis</name>
    <dbReference type="NCBI Taxonomy" id="1379159"/>
    <lineage>
        <taxon>Bacteria</taxon>
        <taxon>Pseudomonadati</taxon>
        <taxon>Pseudomonadota</taxon>
        <taxon>Gammaproteobacteria</taxon>
        <taxon>Lysobacterales</taxon>
        <taxon>Rhodanobacteraceae</taxon>
        <taxon>Dyella</taxon>
    </lineage>
</organism>
<keyword evidence="1" id="KW-0812">Transmembrane</keyword>
<evidence type="ECO:0000313" key="3">
    <source>
        <dbReference type="Proteomes" id="UP000248926"/>
    </source>
</evidence>
<dbReference type="AlphaFoldDB" id="A0A328P481"/>
<dbReference type="Proteomes" id="UP000248926">
    <property type="component" value="Unassembled WGS sequence"/>
</dbReference>
<dbReference type="RefSeq" id="WP_111984287.1">
    <property type="nucleotide sequence ID" value="NZ_NFZS01000004.1"/>
</dbReference>
<proteinExistence type="predicted"/>
<keyword evidence="1" id="KW-1133">Transmembrane helix</keyword>
<reference evidence="2 3" key="1">
    <citation type="journal article" date="2018" name="Genet. Mol. Biol.">
        <title>The genome sequence of Dyella jiangningensis FCAV SCS01 from a lignocellulose-decomposing microbial consortium metagenome reveals potential for biotechnological applications.</title>
        <authorList>
            <person name="Desiderato J.G."/>
            <person name="Alvarenga D.O."/>
            <person name="Constancio M.T.L."/>
            <person name="Alves L.M.C."/>
            <person name="Varani A.M."/>
        </authorList>
    </citation>
    <scope>NUCLEOTIDE SEQUENCE [LARGE SCALE GENOMIC DNA]</scope>
    <source>
        <strain evidence="2 3">FCAV SCS01</strain>
    </source>
</reference>
<keyword evidence="3" id="KW-1185">Reference proteome</keyword>
<sequence length="122" mass="13420">MPYDQSWMGYGMVGAFEAGAIAAAAGFLVFALLSRIGRSQGWSIAMELSWSYVAAMALAGGQDLWNLFYFNYGRLQSLQLLRIRLAAVHDADNLGQRVLFEFIGVGIGVYLGWLALGRRHPT</sequence>
<dbReference type="EMBL" id="NFZS01000004">
    <property type="protein sequence ID" value="RAO75826.1"/>
    <property type="molecule type" value="Genomic_DNA"/>
</dbReference>
<feature type="transmembrane region" description="Helical" evidence="1">
    <location>
        <begin position="45"/>
        <end position="65"/>
    </location>
</feature>